<gene>
    <name evidence="1" type="ORF">M8818_001306</name>
</gene>
<name>A0ACC3SMT4_9PEZI</name>
<proteinExistence type="predicted"/>
<protein>
    <submittedName>
        <fullName evidence="1">Uncharacterized protein</fullName>
    </submittedName>
</protein>
<comment type="caution">
    <text evidence="1">The sequence shown here is derived from an EMBL/GenBank/DDBJ whole genome shotgun (WGS) entry which is preliminary data.</text>
</comment>
<sequence>MDTENIPPLLALPPELIHHILSFLAPTSLASATATCRLLHTHAYSDALWQTFINSHLPSPLTTPYPLPTFRELYVAHHPYWFLPRHKLWFSDSEPSGKLLIARYDPRRGCIEAYAVVAERGFHTFELWSHDQSVAIHSFRPRVQLDLNQPVLKLNIGSPRTEVNVTPRNRHQYRSVFSRRSASNLSEGDEPEDEKPTSPLSREILMDCSAPAGLYTSFMLARDHPPAVTERGTAVWPPLRIPAPSRTRNASANTFHSSGHRPRRLEDVSQNTFRLRKWVEFSGRRNSSSLSHFASADRLSAALGLGFSRGGEATLGMGGGVSVRMGEEVSTFGTLLEEAYTPSPSKPWRGIWCGDYSGHGCEFLVILQPEEGEEEPLPTGMNWMRDWLATGRRGSTASTGSFGSGLLGAEREAMMEDVLEDHEDEDEEDDGETERLEDWNPWPGPAGDHERGGEGSVGRTGGARDYESGGEGSAGGTSRAGDAGAQETVRGRLEAVKLTGDPNVPRGEYTFIAPELGDAGLVRVAQEEIFRGARVVRAAGHIAGRGFRNGEFLMFFLRVMGCGMGNGMLMSWTDEYMPSQLILISPDRIAQYWEGFGHIAFYQRVDLDCLMRL</sequence>
<keyword evidence="2" id="KW-1185">Reference proteome</keyword>
<reference evidence="1" key="1">
    <citation type="submission" date="2024-02" db="EMBL/GenBank/DDBJ databases">
        <title>Metagenome Assembled Genome of Zalaria obscura JY119.</title>
        <authorList>
            <person name="Vighnesh L."/>
            <person name="Jagadeeshwari U."/>
            <person name="Venkata Ramana C."/>
            <person name="Sasikala C."/>
        </authorList>
    </citation>
    <scope>NUCLEOTIDE SEQUENCE</scope>
    <source>
        <strain evidence="1">JY119</strain>
    </source>
</reference>
<organism evidence="1 2">
    <name type="scientific">Zalaria obscura</name>
    <dbReference type="NCBI Taxonomy" id="2024903"/>
    <lineage>
        <taxon>Eukaryota</taxon>
        <taxon>Fungi</taxon>
        <taxon>Dikarya</taxon>
        <taxon>Ascomycota</taxon>
        <taxon>Pezizomycotina</taxon>
        <taxon>Dothideomycetes</taxon>
        <taxon>Dothideomycetidae</taxon>
        <taxon>Dothideales</taxon>
        <taxon>Zalariaceae</taxon>
        <taxon>Zalaria</taxon>
    </lineage>
</organism>
<evidence type="ECO:0000313" key="2">
    <source>
        <dbReference type="Proteomes" id="UP001320706"/>
    </source>
</evidence>
<dbReference type="Proteomes" id="UP001320706">
    <property type="component" value="Unassembled WGS sequence"/>
</dbReference>
<accession>A0ACC3SMT4</accession>
<dbReference type="EMBL" id="JAMKPW020000005">
    <property type="protein sequence ID" value="KAK8217548.1"/>
    <property type="molecule type" value="Genomic_DNA"/>
</dbReference>
<evidence type="ECO:0000313" key="1">
    <source>
        <dbReference type="EMBL" id="KAK8217548.1"/>
    </source>
</evidence>